<sequence length="251" mass="28049">MPYTARNYTPCGTAFVLAASNDGARVLSPVTRTRLQVHNWDMHPACMGAHLYRRTVTTYYPKMVHAVASYGRKAFKKASPSRSRHPCKTPQDITRGTQVGRKCRVRGICVLMQSAKKGACIEAHGVVESLALRKYEGNMWPAEEAIQWINEILTYTQREFGPIGKVAGFTRSKIYAVMLAQLSLASIEALGRMTQSEELQGTRIDSFKLNELVVTVHIIPIGATVDECHAHALDRFQKLTVRRDETPQSSE</sequence>
<evidence type="ECO:0000313" key="1">
    <source>
        <dbReference type="EMBL" id="KAA8491147.1"/>
    </source>
</evidence>
<accession>A0A5J4YL32</accession>
<organism evidence="1 2">
    <name type="scientific">Porphyridium purpureum</name>
    <name type="common">Red alga</name>
    <name type="synonym">Porphyridium cruentum</name>
    <dbReference type="NCBI Taxonomy" id="35688"/>
    <lineage>
        <taxon>Eukaryota</taxon>
        <taxon>Rhodophyta</taxon>
        <taxon>Bangiophyceae</taxon>
        <taxon>Porphyridiales</taxon>
        <taxon>Porphyridiaceae</taxon>
        <taxon>Porphyridium</taxon>
    </lineage>
</organism>
<name>A0A5J4YL32_PORPP</name>
<dbReference type="EMBL" id="VRMN01000015">
    <property type="protein sequence ID" value="KAA8491147.1"/>
    <property type="molecule type" value="Genomic_DNA"/>
</dbReference>
<proteinExistence type="predicted"/>
<dbReference type="AlphaFoldDB" id="A0A5J4YL32"/>
<reference evidence="2" key="1">
    <citation type="journal article" date="2019" name="Nat. Commun.">
        <title>Expansion of phycobilisome linker gene families in mesophilic red algae.</title>
        <authorList>
            <person name="Lee J."/>
            <person name="Kim D."/>
            <person name="Bhattacharya D."/>
            <person name="Yoon H.S."/>
        </authorList>
    </citation>
    <scope>NUCLEOTIDE SEQUENCE [LARGE SCALE GENOMIC DNA]</scope>
    <source>
        <strain evidence="2">CCMP 1328</strain>
    </source>
</reference>
<protein>
    <submittedName>
        <fullName evidence="1">Uncharacterized protein</fullName>
    </submittedName>
</protein>
<dbReference type="Proteomes" id="UP000324585">
    <property type="component" value="Unassembled WGS sequence"/>
</dbReference>
<keyword evidence="2" id="KW-1185">Reference proteome</keyword>
<gene>
    <name evidence="1" type="ORF">FVE85_9442</name>
</gene>
<comment type="caution">
    <text evidence="1">The sequence shown here is derived from an EMBL/GenBank/DDBJ whole genome shotgun (WGS) entry which is preliminary data.</text>
</comment>
<evidence type="ECO:0000313" key="2">
    <source>
        <dbReference type="Proteomes" id="UP000324585"/>
    </source>
</evidence>